<proteinExistence type="predicted"/>
<name>A0A7W8DEE9_9GAMM</name>
<organism evidence="1 2">
    <name type="scientific">Rehaibacterium terrae</name>
    <dbReference type="NCBI Taxonomy" id="1341696"/>
    <lineage>
        <taxon>Bacteria</taxon>
        <taxon>Pseudomonadati</taxon>
        <taxon>Pseudomonadota</taxon>
        <taxon>Gammaproteobacteria</taxon>
        <taxon>Lysobacterales</taxon>
        <taxon>Lysobacteraceae</taxon>
        <taxon>Rehaibacterium</taxon>
    </lineage>
</organism>
<dbReference type="EMBL" id="JACHHX010000009">
    <property type="protein sequence ID" value="MBB5015660.1"/>
    <property type="molecule type" value="Genomic_DNA"/>
</dbReference>
<sequence length="236" mass="25735">MRISKAVAIFLAALALILVGVATISHRKVSQERAEISRAVRSQVVYAEQALLGWCEAGGYLAATKRSAKVVASIDASVISIQDMAMDRNAEHVAASVIYLRAVGDYLSAIVSVGTWLESPLWPIEQQLANLDNLGVMDRVRLFHRLTADEQARFESGEPLASVGKRAADELFQESVSTLEQRRGRLVDVYRKLIESAVVARDELSADAVFSQAQLDALHDCVLKTVSKVISRGADQ</sequence>
<evidence type="ECO:0000313" key="1">
    <source>
        <dbReference type="EMBL" id="MBB5015660.1"/>
    </source>
</evidence>
<protein>
    <submittedName>
        <fullName evidence="1">Uncharacterized protein</fullName>
    </submittedName>
</protein>
<accession>A0A7W8DEE9</accession>
<evidence type="ECO:0000313" key="2">
    <source>
        <dbReference type="Proteomes" id="UP000519004"/>
    </source>
</evidence>
<dbReference type="RefSeq" id="WP_183948339.1">
    <property type="nucleotide sequence ID" value="NZ_JACHHX010000009.1"/>
</dbReference>
<keyword evidence="2" id="KW-1185">Reference proteome</keyword>
<gene>
    <name evidence="1" type="ORF">HNQ58_001564</name>
</gene>
<comment type="caution">
    <text evidence="1">The sequence shown here is derived from an EMBL/GenBank/DDBJ whole genome shotgun (WGS) entry which is preliminary data.</text>
</comment>
<reference evidence="1 2" key="1">
    <citation type="submission" date="2020-08" db="EMBL/GenBank/DDBJ databases">
        <title>Genomic Encyclopedia of Type Strains, Phase IV (KMG-IV): sequencing the most valuable type-strain genomes for metagenomic binning, comparative biology and taxonomic classification.</title>
        <authorList>
            <person name="Goeker M."/>
        </authorList>
    </citation>
    <scope>NUCLEOTIDE SEQUENCE [LARGE SCALE GENOMIC DNA]</scope>
    <source>
        <strain evidence="1 2">DSM 25897</strain>
    </source>
</reference>
<dbReference type="AlphaFoldDB" id="A0A7W8DEE9"/>
<dbReference type="Proteomes" id="UP000519004">
    <property type="component" value="Unassembled WGS sequence"/>
</dbReference>